<evidence type="ECO:0000256" key="1">
    <source>
        <dbReference type="SAM" id="MobiDB-lite"/>
    </source>
</evidence>
<comment type="caution">
    <text evidence="2">The sequence shown here is derived from an EMBL/GenBank/DDBJ whole genome shotgun (WGS) entry which is preliminary data.</text>
</comment>
<organism evidence="2">
    <name type="scientific">Tanacetum cinerariifolium</name>
    <name type="common">Dalmatian daisy</name>
    <name type="synonym">Chrysanthemum cinerariifolium</name>
    <dbReference type="NCBI Taxonomy" id="118510"/>
    <lineage>
        <taxon>Eukaryota</taxon>
        <taxon>Viridiplantae</taxon>
        <taxon>Streptophyta</taxon>
        <taxon>Embryophyta</taxon>
        <taxon>Tracheophyta</taxon>
        <taxon>Spermatophyta</taxon>
        <taxon>Magnoliopsida</taxon>
        <taxon>eudicotyledons</taxon>
        <taxon>Gunneridae</taxon>
        <taxon>Pentapetalae</taxon>
        <taxon>asterids</taxon>
        <taxon>campanulids</taxon>
        <taxon>Asterales</taxon>
        <taxon>Asteraceae</taxon>
        <taxon>Asteroideae</taxon>
        <taxon>Anthemideae</taxon>
        <taxon>Anthemidinae</taxon>
        <taxon>Tanacetum</taxon>
    </lineage>
</organism>
<protein>
    <submittedName>
        <fullName evidence="2">Nuclear pore complex protein NUP1-like isoform X1</fullName>
    </submittedName>
</protein>
<evidence type="ECO:0000313" key="2">
    <source>
        <dbReference type="EMBL" id="GFD15280.1"/>
    </source>
</evidence>
<feature type="non-terminal residue" evidence="2">
    <location>
        <position position="1"/>
    </location>
</feature>
<feature type="non-terminal residue" evidence="2">
    <location>
        <position position="80"/>
    </location>
</feature>
<accession>A0A699TZD8</accession>
<dbReference type="AlphaFoldDB" id="A0A699TZD8"/>
<feature type="compositionally biased region" description="Polar residues" evidence="1">
    <location>
        <begin position="1"/>
        <end position="12"/>
    </location>
</feature>
<proteinExistence type="predicted"/>
<feature type="region of interest" description="Disordered" evidence="1">
    <location>
        <begin position="1"/>
        <end position="32"/>
    </location>
</feature>
<name>A0A699TZD8_TANCI</name>
<reference evidence="2" key="1">
    <citation type="journal article" date="2019" name="Sci. Rep.">
        <title>Draft genome of Tanacetum cinerariifolium, the natural source of mosquito coil.</title>
        <authorList>
            <person name="Yamashiro T."/>
            <person name="Shiraishi A."/>
            <person name="Satake H."/>
            <person name="Nakayama K."/>
        </authorList>
    </citation>
    <scope>NUCLEOTIDE SEQUENCE</scope>
</reference>
<sequence>VLRLKASTSGPLNKNAEERENLHAVISPPRAGKSRSYVLDNLGSGGLIRRIQRKANLHPTPSLISSQPAWELEASNRSKM</sequence>
<dbReference type="EMBL" id="BKCJ011285404">
    <property type="protein sequence ID" value="GFD15280.1"/>
    <property type="molecule type" value="Genomic_DNA"/>
</dbReference>
<gene>
    <name evidence="2" type="ORF">Tci_887249</name>
</gene>